<feature type="transmembrane region" description="Helical" evidence="5">
    <location>
        <begin position="129"/>
        <end position="146"/>
    </location>
</feature>
<evidence type="ECO:0000256" key="1">
    <source>
        <dbReference type="ARBA" id="ARBA00004370"/>
    </source>
</evidence>
<keyword evidence="8" id="KW-1185">Reference proteome</keyword>
<reference evidence="8" key="1">
    <citation type="submission" date="2006-12" db="EMBL/GenBank/DDBJ databases">
        <title>Complete sequence of Halorhodospira halophila SL1.</title>
        <authorList>
            <consortium name="US DOE Joint Genome Institute"/>
            <person name="Copeland A."/>
            <person name="Lucas S."/>
            <person name="Lapidus A."/>
            <person name="Barry K."/>
            <person name="Detter J.C."/>
            <person name="Glavina del Rio T."/>
            <person name="Hammon N."/>
            <person name="Israni S."/>
            <person name="Dalin E."/>
            <person name="Tice H."/>
            <person name="Pitluck S."/>
            <person name="Saunders E."/>
            <person name="Brettin T."/>
            <person name="Bruce D."/>
            <person name="Han C."/>
            <person name="Tapia R."/>
            <person name="Schmutz J."/>
            <person name="Larimer F."/>
            <person name="Land M."/>
            <person name="Hauser L."/>
            <person name="Kyrpides N."/>
            <person name="Mikhailova N."/>
            <person name="Hoff W."/>
            <person name="Richardson P."/>
        </authorList>
    </citation>
    <scope>NUCLEOTIDE SEQUENCE [LARGE SCALE GENOMIC DNA]</scope>
    <source>
        <strain evidence="8">DSM 244 / SL1</strain>
    </source>
</reference>
<dbReference type="TCDB" id="9.A.55.1.13">
    <property type="family name" value="the tmem205 (tmem205) family"/>
</dbReference>
<dbReference type="Proteomes" id="UP000000647">
    <property type="component" value="Chromosome"/>
</dbReference>
<evidence type="ECO:0000256" key="4">
    <source>
        <dbReference type="ARBA" id="ARBA00023136"/>
    </source>
</evidence>
<dbReference type="Pfam" id="PF13664">
    <property type="entry name" value="DUF4149"/>
    <property type="match status" value="1"/>
</dbReference>
<dbReference type="InterPro" id="IPR025423">
    <property type="entry name" value="TMEM205-like"/>
</dbReference>
<feature type="domain" description="TMEM205-like" evidence="6">
    <location>
        <begin position="18"/>
        <end position="115"/>
    </location>
</feature>
<organism evidence="7 8">
    <name type="scientific">Halorhodospira halophila (strain DSM 244 / SL1)</name>
    <name type="common">Ectothiorhodospira halophila (strain DSM 244 / SL1)</name>
    <dbReference type="NCBI Taxonomy" id="349124"/>
    <lineage>
        <taxon>Bacteria</taxon>
        <taxon>Pseudomonadati</taxon>
        <taxon>Pseudomonadota</taxon>
        <taxon>Gammaproteobacteria</taxon>
        <taxon>Chromatiales</taxon>
        <taxon>Ectothiorhodospiraceae</taxon>
        <taxon>Halorhodospira</taxon>
    </lineage>
</organism>
<evidence type="ECO:0000256" key="5">
    <source>
        <dbReference type="SAM" id="Phobius"/>
    </source>
</evidence>
<dbReference type="AlphaFoldDB" id="A1WXX5"/>
<evidence type="ECO:0000313" key="7">
    <source>
        <dbReference type="EMBL" id="ABM62537.1"/>
    </source>
</evidence>
<dbReference type="STRING" id="349124.Hhal_1773"/>
<comment type="subcellular location">
    <subcellularLocation>
        <location evidence="1">Membrane</location>
    </subcellularLocation>
</comment>
<evidence type="ECO:0000256" key="2">
    <source>
        <dbReference type="ARBA" id="ARBA00022692"/>
    </source>
</evidence>
<keyword evidence="3 5" id="KW-1133">Transmembrane helix</keyword>
<protein>
    <recommendedName>
        <fullName evidence="6">TMEM205-like domain-containing protein</fullName>
    </recommendedName>
</protein>
<dbReference type="GO" id="GO:0016020">
    <property type="term" value="C:membrane"/>
    <property type="evidence" value="ECO:0007669"/>
    <property type="project" value="UniProtKB-SubCell"/>
</dbReference>
<sequence>MRAGCGGAVLIRAAERVMLTVLAGALWSGGYIVSPLLFRTLEDTAQAAALVGEVTGTAVWVVLVCAALLIATQLRHRIRPLAAHWRLWLLVLLTVVVAVGEFWVRPPMAALTEQAGEVGYLSALRAAESLYMVASAMALVLVAGGIEPRQPEEGEETPSSEDAGR</sequence>
<feature type="transmembrane region" description="Helical" evidence="5">
    <location>
        <begin position="50"/>
        <end position="71"/>
    </location>
</feature>
<evidence type="ECO:0000313" key="8">
    <source>
        <dbReference type="Proteomes" id="UP000000647"/>
    </source>
</evidence>
<dbReference type="HOGENOM" id="CLU_136732_1_0_6"/>
<evidence type="ECO:0000256" key="3">
    <source>
        <dbReference type="ARBA" id="ARBA00022989"/>
    </source>
</evidence>
<feature type="transmembrane region" description="Helical" evidence="5">
    <location>
        <begin position="17"/>
        <end position="38"/>
    </location>
</feature>
<feature type="transmembrane region" description="Helical" evidence="5">
    <location>
        <begin position="83"/>
        <end position="104"/>
    </location>
</feature>
<name>A1WXX5_HALHL</name>
<dbReference type="EMBL" id="CP000544">
    <property type="protein sequence ID" value="ABM62537.1"/>
    <property type="molecule type" value="Genomic_DNA"/>
</dbReference>
<accession>A1WXX5</accession>
<dbReference type="KEGG" id="hha:Hhal_1773"/>
<keyword evidence="2 5" id="KW-0812">Transmembrane</keyword>
<evidence type="ECO:0000259" key="6">
    <source>
        <dbReference type="Pfam" id="PF13664"/>
    </source>
</evidence>
<proteinExistence type="predicted"/>
<keyword evidence="4 5" id="KW-0472">Membrane</keyword>
<reference evidence="7 8" key="2">
    <citation type="journal article" date="2013" name="Stand. Genomic Sci.">
        <title>Complete genome sequence of Halorhodospira halophila SL1.</title>
        <authorList>
            <person name="Challacombe J.F."/>
            <person name="Majid S."/>
            <person name="Deole R."/>
            <person name="Brettin T.S."/>
            <person name="Bruce D."/>
            <person name="Delano S.F."/>
            <person name="Detter J.C."/>
            <person name="Gleasner C.D."/>
            <person name="Han C.S."/>
            <person name="Misra M."/>
            <person name="Reitenga K.G."/>
            <person name="Mikhailova N."/>
            <person name="Woyke T."/>
            <person name="Pitluck S."/>
            <person name="Nolan M."/>
            <person name="Land M.L."/>
            <person name="Saunders E."/>
            <person name="Tapia R."/>
            <person name="Lapidus A."/>
            <person name="Ivanova N."/>
            <person name="Hoff W.D."/>
        </authorList>
    </citation>
    <scope>NUCLEOTIDE SEQUENCE [LARGE SCALE GENOMIC DNA]</scope>
    <source>
        <strain evidence="8">DSM 244 / SL1</strain>
    </source>
</reference>
<gene>
    <name evidence="7" type="ordered locus">Hhal_1773</name>
</gene>